<protein>
    <submittedName>
        <fullName evidence="2">Uncharacterized protein</fullName>
    </submittedName>
</protein>
<organism evidence="2 3">
    <name type="scientific">Cladophialophora chaetospira</name>
    <dbReference type="NCBI Taxonomy" id="386627"/>
    <lineage>
        <taxon>Eukaryota</taxon>
        <taxon>Fungi</taxon>
        <taxon>Dikarya</taxon>
        <taxon>Ascomycota</taxon>
        <taxon>Pezizomycotina</taxon>
        <taxon>Eurotiomycetes</taxon>
        <taxon>Chaetothyriomycetidae</taxon>
        <taxon>Chaetothyriales</taxon>
        <taxon>Herpotrichiellaceae</taxon>
        <taxon>Cladophialophora</taxon>
    </lineage>
</organism>
<accession>A0AA39CC98</accession>
<gene>
    <name evidence="2" type="ORF">H2200_012725</name>
</gene>
<dbReference type="Proteomes" id="UP001172673">
    <property type="component" value="Unassembled WGS sequence"/>
</dbReference>
<reference evidence="2" key="1">
    <citation type="submission" date="2022-10" db="EMBL/GenBank/DDBJ databases">
        <title>Culturing micro-colonial fungi from biological soil crusts in the Mojave desert and describing Neophaeococcomyces mojavensis, and introducing the new genera and species Taxawa tesnikishii.</title>
        <authorList>
            <person name="Kurbessoian T."/>
            <person name="Stajich J.E."/>
        </authorList>
    </citation>
    <scope>NUCLEOTIDE SEQUENCE</scope>
    <source>
        <strain evidence="2">TK_41</strain>
    </source>
</reference>
<feature type="compositionally biased region" description="Polar residues" evidence="1">
    <location>
        <begin position="1"/>
        <end position="12"/>
    </location>
</feature>
<feature type="region of interest" description="Disordered" evidence="1">
    <location>
        <begin position="48"/>
        <end position="79"/>
    </location>
</feature>
<dbReference type="AlphaFoldDB" id="A0AA39CC98"/>
<feature type="compositionally biased region" description="Basic and acidic residues" evidence="1">
    <location>
        <begin position="108"/>
        <end position="117"/>
    </location>
</feature>
<comment type="caution">
    <text evidence="2">The sequence shown here is derived from an EMBL/GenBank/DDBJ whole genome shotgun (WGS) entry which is preliminary data.</text>
</comment>
<sequence length="831" mass="92143">MTDLPSQDSNQAAKEDLGQRSPPAGSTPSSFDLEYPEIPLHLSLDSLLAHSSSSSSSHSSLAKITMPPSEPNQRPLDGSWTSLIGDASSLEDDIQSENTDVESLLDVHSSDDIHSLEDGVTTDDAESTDEDLRDTLTEELDRGNILGPYVRHELPSPPSYPIIPQTPHLQLDDLDDTGSPTVRTYTTSRQLTETEVQSLPLSWKGFEPSKYFSVIRMPVLDDGLDLEPRNYFKVLLLGREVEQYREEIQTKLGDALVSRISTSSHSRPTSMTRFHLIPNALGPGAEPDLAELVAVDKVIDFDCYNLITSSEGPWHRSEFVLKNSRTGTEIVSKRYGSKFVVGNPRWTIPDFAIICVHLNDFHLERESCMMLSFVERHSIPHIVIRMDRGMRGNYMRCLTAASLHESIELRSTPPLVETASELPVDLAGFLNLDSSQLHRHIAYAVSAAETKSSLEVEEPPFEAVEKPATIFDTLPQLNMMMLKNIAMVLWVVGVYLYLGFKLWPAFSSLGPEPTSGSVLSNVSAEQLSTSTVHPAIEVVSTTSYASGQESLGARQVLDMTTSDFVTSLAADALHFQVGIAGDSQLLVKLPKVAWNRKKRSKLTVELTRKNQAVPAAVQELFDGVFSVQLLPHDAYGDIEVNLTMTKPELNQMLTVSFGDRYNFEVRHLQELWSMISGHAQEKLSSFSKTLGKIGSGLIPSHFQTLSGETKERLAKLSMWRPPPSRPMTLHDLKMAMLCHKIDRKMQTLQGRVVQQKEELAKRGKMLADFMSIGYSNTLSSLLGMAESANTLFARLRPDKPMIVDRLEIARGRAHGIVSKAARNLRARNEGA</sequence>
<feature type="compositionally biased region" description="Acidic residues" evidence="1">
    <location>
        <begin position="120"/>
        <end position="129"/>
    </location>
</feature>
<evidence type="ECO:0000313" key="3">
    <source>
        <dbReference type="Proteomes" id="UP001172673"/>
    </source>
</evidence>
<dbReference type="EMBL" id="JAPDRK010000024">
    <property type="protein sequence ID" value="KAJ9602945.1"/>
    <property type="molecule type" value="Genomic_DNA"/>
</dbReference>
<proteinExistence type="predicted"/>
<evidence type="ECO:0000256" key="1">
    <source>
        <dbReference type="SAM" id="MobiDB-lite"/>
    </source>
</evidence>
<keyword evidence="3" id="KW-1185">Reference proteome</keyword>
<evidence type="ECO:0000313" key="2">
    <source>
        <dbReference type="EMBL" id="KAJ9602945.1"/>
    </source>
</evidence>
<name>A0AA39CC98_9EURO</name>
<feature type="region of interest" description="Disordered" evidence="1">
    <location>
        <begin position="1"/>
        <end position="33"/>
    </location>
</feature>
<feature type="compositionally biased region" description="Low complexity" evidence="1">
    <location>
        <begin position="48"/>
        <end position="61"/>
    </location>
</feature>
<feature type="region of interest" description="Disordered" evidence="1">
    <location>
        <begin position="108"/>
        <end position="129"/>
    </location>
</feature>